<dbReference type="InterPro" id="IPR054232">
    <property type="entry name" value="DUF6957"/>
</dbReference>
<organism evidence="2 3">
    <name type="scientific">Zhongshania antarctica</name>
    <dbReference type="NCBI Taxonomy" id="641702"/>
    <lineage>
        <taxon>Bacteria</taxon>
        <taxon>Pseudomonadati</taxon>
        <taxon>Pseudomonadota</taxon>
        <taxon>Gammaproteobacteria</taxon>
        <taxon>Cellvibrionales</taxon>
        <taxon>Spongiibacteraceae</taxon>
        <taxon>Zhongshania</taxon>
    </lineage>
</organism>
<dbReference type="Pfam" id="PF22275">
    <property type="entry name" value="DUF6957"/>
    <property type="match status" value="1"/>
</dbReference>
<evidence type="ECO:0000313" key="2">
    <source>
        <dbReference type="EMBL" id="MBB5188307.1"/>
    </source>
</evidence>
<gene>
    <name evidence="2" type="ORF">HNQ57_002586</name>
</gene>
<proteinExistence type="predicted"/>
<name>A0A840R645_9GAMM</name>
<comment type="caution">
    <text evidence="2">The sequence shown here is derived from an EMBL/GenBank/DDBJ whole genome shotgun (WGS) entry which is preliminary data.</text>
</comment>
<dbReference type="RefSeq" id="WP_184463539.1">
    <property type="nucleotide sequence ID" value="NZ_JACHHW010000006.1"/>
</dbReference>
<reference evidence="2 3" key="1">
    <citation type="submission" date="2020-08" db="EMBL/GenBank/DDBJ databases">
        <title>Genomic Encyclopedia of Type Strains, Phase IV (KMG-IV): sequencing the most valuable type-strain genomes for metagenomic binning, comparative biology and taxonomic classification.</title>
        <authorList>
            <person name="Goeker M."/>
        </authorList>
    </citation>
    <scope>NUCLEOTIDE SEQUENCE [LARGE SCALE GENOMIC DNA]</scope>
    <source>
        <strain evidence="2 3">DSM 25701</strain>
    </source>
</reference>
<feature type="domain" description="DUF6957" evidence="1">
    <location>
        <begin position="43"/>
        <end position="100"/>
    </location>
</feature>
<accession>A0A840R645</accession>
<dbReference type="Proteomes" id="UP000536640">
    <property type="component" value="Unassembled WGS sequence"/>
</dbReference>
<evidence type="ECO:0000313" key="3">
    <source>
        <dbReference type="Proteomes" id="UP000536640"/>
    </source>
</evidence>
<keyword evidence="3" id="KW-1185">Reference proteome</keyword>
<evidence type="ECO:0000259" key="1">
    <source>
        <dbReference type="Pfam" id="PF22275"/>
    </source>
</evidence>
<dbReference type="EMBL" id="JACHHW010000006">
    <property type="protein sequence ID" value="MBB5188307.1"/>
    <property type="molecule type" value="Genomic_DNA"/>
</dbReference>
<sequence length="136" mass="15249">MTVFDNTKPFGGTIEFWCRHILTQHLPKDLLELKLAEDPEFSAEIFTGQVAEDKLGRWRPGDAMQSSLIINFDEKTLLVETKNTIYQLIGPGRISTAKPERYDYAVGKTILLLSEAKGLQIDDAESVLVYPTTTSS</sequence>
<protein>
    <recommendedName>
        <fullName evidence="1">DUF6957 domain-containing protein</fullName>
    </recommendedName>
</protein>
<dbReference type="AlphaFoldDB" id="A0A840R645"/>